<proteinExistence type="predicted"/>
<dbReference type="GO" id="GO:0005524">
    <property type="term" value="F:ATP binding"/>
    <property type="evidence" value="ECO:0007669"/>
    <property type="project" value="InterPro"/>
</dbReference>
<sequence length="332" mass="38739">MAYSPTEHGHLYNGMQPPFMERINPEEEKQFVHFDIDPQNVLVGDPGLDQDHPLLPVFKMGDFGLAKVISPRSFLEPDTPWFYRALGKFSFYTPFSAEWDYIPLGRGPLSLKKPWSVAGKFFWTHNLFQIGLVMACLMARKYPLVPPFPQRMWAHTGPADTDDDDKGQERGVRMQRKKEQFHHQKPEDLEEEAFAGLTALYQWNAYATARRARSRRAKEDPLEPDSGMDTSDEDDDISVVNNDDYDREEIDAGDAKRVWSYGAYFLNDENLNTRAVDRYLRMLVARCLCDQPQDRPRLAWLKEEVEGYIRHRQWPAAQNDAAIKEWMEKMKW</sequence>
<keyword evidence="4" id="KW-1185">Reference proteome</keyword>
<dbReference type="InterPro" id="IPR011009">
    <property type="entry name" value="Kinase-like_dom_sf"/>
</dbReference>
<reference evidence="3" key="1">
    <citation type="journal article" date="2023" name="Mol. Phylogenet. Evol.">
        <title>Genome-scale phylogeny and comparative genomics of the fungal order Sordariales.</title>
        <authorList>
            <person name="Hensen N."/>
            <person name="Bonometti L."/>
            <person name="Westerberg I."/>
            <person name="Brannstrom I.O."/>
            <person name="Guillou S."/>
            <person name="Cros-Aarteil S."/>
            <person name="Calhoun S."/>
            <person name="Haridas S."/>
            <person name="Kuo A."/>
            <person name="Mondo S."/>
            <person name="Pangilinan J."/>
            <person name="Riley R."/>
            <person name="LaButti K."/>
            <person name="Andreopoulos B."/>
            <person name="Lipzen A."/>
            <person name="Chen C."/>
            <person name="Yan M."/>
            <person name="Daum C."/>
            <person name="Ng V."/>
            <person name="Clum A."/>
            <person name="Steindorff A."/>
            <person name="Ohm R.A."/>
            <person name="Martin F."/>
            <person name="Silar P."/>
            <person name="Natvig D.O."/>
            <person name="Lalanne C."/>
            <person name="Gautier V."/>
            <person name="Ament-Velasquez S.L."/>
            <person name="Kruys A."/>
            <person name="Hutchinson M.I."/>
            <person name="Powell A.J."/>
            <person name="Barry K."/>
            <person name="Miller A.N."/>
            <person name="Grigoriev I.V."/>
            <person name="Debuchy R."/>
            <person name="Gladieux P."/>
            <person name="Hiltunen Thoren M."/>
            <person name="Johannesson H."/>
        </authorList>
    </citation>
    <scope>NUCLEOTIDE SEQUENCE</scope>
    <source>
        <strain evidence="3">CBS 532.94</strain>
    </source>
</reference>
<evidence type="ECO:0000313" key="3">
    <source>
        <dbReference type="EMBL" id="KAK4235112.1"/>
    </source>
</evidence>
<name>A0AAN7H8G7_9PEZI</name>
<dbReference type="InterPro" id="IPR000719">
    <property type="entry name" value="Prot_kinase_dom"/>
</dbReference>
<feature type="domain" description="Protein kinase" evidence="2">
    <location>
        <begin position="1"/>
        <end position="309"/>
    </location>
</feature>
<dbReference type="PROSITE" id="PS50011">
    <property type="entry name" value="PROTEIN_KINASE_DOM"/>
    <property type="match status" value="1"/>
</dbReference>
<dbReference type="Proteomes" id="UP001303760">
    <property type="component" value="Unassembled WGS sequence"/>
</dbReference>
<reference evidence="3" key="2">
    <citation type="submission" date="2023-05" db="EMBL/GenBank/DDBJ databases">
        <authorList>
            <consortium name="Lawrence Berkeley National Laboratory"/>
            <person name="Steindorff A."/>
            <person name="Hensen N."/>
            <person name="Bonometti L."/>
            <person name="Westerberg I."/>
            <person name="Brannstrom I.O."/>
            <person name="Guillou S."/>
            <person name="Cros-Aarteil S."/>
            <person name="Calhoun S."/>
            <person name="Haridas S."/>
            <person name="Kuo A."/>
            <person name="Mondo S."/>
            <person name="Pangilinan J."/>
            <person name="Riley R."/>
            <person name="Labutti K."/>
            <person name="Andreopoulos B."/>
            <person name="Lipzen A."/>
            <person name="Chen C."/>
            <person name="Yanf M."/>
            <person name="Daum C."/>
            <person name="Ng V."/>
            <person name="Clum A."/>
            <person name="Ohm R."/>
            <person name="Martin F."/>
            <person name="Silar P."/>
            <person name="Natvig D."/>
            <person name="Lalanne C."/>
            <person name="Gautier V."/>
            <person name="Ament-Velasquez S.L."/>
            <person name="Kruys A."/>
            <person name="Hutchinson M.I."/>
            <person name="Powell A.J."/>
            <person name="Barry K."/>
            <person name="Miller A.N."/>
            <person name="Grigoriev I.V."/>
            <person name="Debuchy R."/>
            <person name="Gladieux P."/>
            <person name="Thoren M.H."/>
            <person name="Johannesson H."/>
        </authorList>
    </citation>
    <scope>NUCLEOTIDE SEQUENCE</scope>
    <source>
        <strain evidence="3">CBS 532.94</strain>
    </source>
</reference>
<evidence type="ECO:0000256" key="1">
    <source>
        <dbReference type="SAM" id="MobiDB-lite"/>
    </source>
</evidence>
<dbReference type="AlphaFoldDB" id="A0AAN7H8G7"/>
<feature type="compositionally biased region" description="Acidic residues" evidence="1">
    <location>
        <begin position="230"/>
        <end position="240"/>
    </location>
</feature>
<gene>
    <name evidence="3" type="ORF">C8A03DRAFT_37073</name>
</gene>
<feature type="compositionally biased region" description="Basic and acidic residues" evidence="1">
    <location>
        <begin position="167"/>
        <end position="187"/>
    </location>
</feature>
<evidence type="ECO:0000259" key="2">
    <source>
        <dbReference type="PROSITE" id="PS50011"/>
    </source>
</evidence>
<organism evidence="3 4">
    <name type="scientific">Achaetomium macrosporum</name>
    <dbReference type="NCBI Taxonomy" id="79813"/>
    <lineage>
        <taxon>Eukaryota</taxon>
        <taxon>Fungi</taxon>
        <taxon>Dikarya</taxon>
        <taxon>Ascomycota</taxon>
        <taxon>Pezizomycotina</taxon>
        <taxon>Sordariomycetes</taxon>
        <taxon>Sordariomycetidae</taxon>
        <taxon>Sordariales</taxon>
        <taxon>Chaetomiaceae</taxon>
        <taxon>Achaetomium</taxon>
    </lineage>
</organism>
<feature type="region of interest" description="Disordered" evidence="1">
    <location>
        <begin position="214"/>
        <end position="240"/>
    </location>
</feature>
<comment type="caution">
    <text evidence="3">The sequence shown here is derived from an EMBL/GenBank/DDBJ whole genome shotgun (WGS) entry which is preliminary data.</text>
</comment>
<dbReference type="EMBL" id="MU860297">
    <property type="protein sequence ID" value="KAK4235112.1"/>
    <property type="molecule type" value="Genomic_DNA"/>
</dbReference>
<dbReference type="Gene3D" id="1.10.510.10">
    <property type="entry name" value="Transferase(Phosphotransferase) domain 1"/>
    <property type="match status" value="1"/>
</dbReference>
<dbReference type="GO" id="GO:0004672">
    <property type="term" value="F:protein kinase activity"/>
    <property type="evidence" value="ECO:0007669"/>
    <property type="project" value="InterPro"/>
</dbReference>
<accession>A0AAN7H8G7</accession>
<protein>
    <recommendedName>
        <fullName evidence="2">Protein kinase domain-containing protein</fullName>
    </recommendedName>
</protein>
<evidence type="ECO:0000313" key="4">
    <source>
        <dbReference type="Proteomes" id="UP001303760"/>
    </source>
</evidence>
<dbReference type="SUPFAM" id="SSF56112">
    <property type="entry name" value="Protein kinase-like (PK-like)"/>
    <property type="match status" value="1"/>
</dbReference>
<feature type="region of interest" description="Disordered" evidence="1">
    <location>
        <begin position="155"/>
        <end position="187"/>
    </location>
</feature>